<dbReference type="Proteomes" id="UP001079657">
    <property type="component" value="Unassembled WGS sequence"/>
</dbReference>
<comment type="caution">
    <text evidence="5">The sequence shown here is derived from an EMBL/GenBank/DDBJ whole genome shotgun (WGS) entry which is preliminary data.</text>
</comment>
<evidence type="ECO:0000313" key="6">
    <source>
        <dbReference type="Proteomes" id="UP001079657"/>
    </source>
</evidence>
<keyword evidence="3" id="KW-0804">Transcription</keyword>
<organism evidence="5 6">
    <name type="scientific">Clostridium ganghwense</name>
    <dbReference type="NCBI Taxonomy" id="312089"/>
    <lineage>
        <taxon>Bacteria</taxon>
        <taxon>Bacillati</taxon>
        <taxon>Bacillota</taxon>
        <taxon>Clostridia</taxon>
        <taxon>Eubacteriales</taxon>
        <taxon>Clostridiaceae</taxon>
        <taxon>Clostridium</taxon>
    </lineage>
</organism>
<dbReference type="InterPro" id="IPR014710">
    <property type="entry name" value="RmlC-like_jellyroll"/>
</dbReference>
<evidence type="ECO:0000256" key="2">
    <source>
        <dbReference type="ARBA" id="ARBA00023125"/>
    </source>
</evidence>
<name>A0ABT4CQA6_9CLOT</name>
<proteinExistence type="predicted"/>
<dbReference type="PANTHER" id="PTHR43280">
    <property type="entry name" value="ARAC-FAMILY TRANSCRIPTIONAL REGULATOR"/>
    <property type="match status" value="1"/>
</dbReference>
<dbReference type="PANTHER" id="PTHR43280:SF32">
    <property type="entry name" value="TRANSCRIPTIONAL REGULATORY PROTEIN"/>
    <property type="match status" value="1"/>
</dbReference>
<feature type="domain" description="HTH araC/xylS-type" evidence="4">
    <location>
        <begin position="188"/>
        <end position="286"/>
    </location>
</feature>
<dbReference type="EMBL" id="JAPQES010000004">
    <property type="protein sequence ID" value="MCY6371217.1"/>
    <property type="molecule type" value="Genomic_DNA"/>
</dbReference>
<dbReference type="SUPFAM" id="SSF51215">
    <property type="entry name" value="Regulatory protein AraC"/>
    <property type="match status" value="1"/>
</dbReference>
<keyword evidence="2" id="KW-0238">DNA-binding</keyword>
<dbReference type="Gene3D" id="2.60.120.10">
    <property type="entry name" value="Jelly Rolls"/>
    <property type="match status" value="1"/>
</dbReference>
<keyword evidence="1" id="KW-0805">Transcription regulation</keyword>
<dbReference type="RefSeq" id="WP_268050087.1">
    <property type="nucleotide sequence ID" value="NZ_JAPQES010000004.1"/>
</dbReference>
<dbReference type="InterPro" id="IPR009057">
    <property type="entry name" value="Homeodomain-like_sf"/>
</dbReference>
<dbReference type="PROSITE" id="PS01124">
    <property type="entry name" value="HTH_ARAC_FAMILY_2"/>
    <property type="match status" value="1"/>
</dbReference>
<dbReference type="InterPro" id="IPR018060">
    <property type="entry name" value="HTH_AraC"/>
</dbReference>
<accession>A0ABT4CQA6</accession>
<dbReference type="InterPro" id="IPR003313">
    <property type="entry name" value="AraC-bd"/>
</dbReference>
<dbReference type="Gene3D" id="1.10.10.60">
    <property type="entry name" value="Homeodomain-like"/>
    <property type="match status" value="1"/>
</dbReference>
<gene>
    <name evidence="5" type="ORF">OXH55_11275</name>
</gene>
<sequence>MDTIKRIKFQKTKDKHFDFEIIKLKDFFATKNLQYLMRNYRVNFYMILCITSGNGQHEIDFKLYPYQEGDILMIAKNQVHRFYPKENVDGYLILFTDNFLCGYIGSSISEFLEPFQSTYFYPIVKFNNSDNGIERIQLELLYRCYIDKKNVLKPEILKSQLRTLMLLIKRDSQENENNMDTHNYEKFITFMNLVEANFKEKKTVQEYADLMYVSKKTVNLITRKAVDLSAKQFIINRIILEIKRYLSQGDLTVNEISEMMGFDEPANLTKFFKRYEGLTPSEFRKKQQIHTEH</sequence>
<dbReference type="Pfam" id="PF02311">
    <property type="entry name" value="AraC_binding"/>
    <property type="match status" value="1"/>
</dbReference>
<evidence type="ECO:0000256" key="1">
    <source>
        <dbReference type="ARBA" id="ARBA00023015"/>
    </source>
</evidence>
<dbReference type="SUPFAM" id="SSF46689">
    <property type="entry name" value="Homeodomain-like"/>
    <property type="match status" value="1"/>
</dbReference>
<reference evidence="5" key="1">
    <citation type="submission" date="2022-12" db="EMBL/GenBank/DDBJ databases">
        <authorList>
            <person name="Wang J."/>
        </authorList>
    </citation>
    <scope>NUCLEOTIDE SEQUENCE</scope>
    <source>
        <strain evidence="5">HY-42-06</strain>
    </source>
</reference>
<dbReference type="InterPro" id="IPR037923">
    <property type="entry name" value="HTH-like"/>
</dbReference>
<dbReference type="SMART" id="SM00342">
    <property type="entry name" value="HTH_ARAC"/>
    <property type="match status" value="1"/>
</dbReference>
<protein>
    <submittedName>
        <fullName evidence="5">AraC family transcriptional regulator</fullName>
    </submittedName>
</protein>
<evidence type="ECO:0000256" key="3">
    <source>
        <dbReference type="ARBA" id="ARBA00023163"/>
    </source>
</evidence>
<dbReference type="Pfam" id="PF12833">
    <property type="entry name" value="HTH_18"/>
    <property type="match status" value="1"/>
</dbReference>
<evidence type="ECO:0000313" key="5">
    <source>
        <dbReference type="EMBL" id="MCY6371217.1"/>
    </source>
</evidence>
<keyword evidence="6" id="KW-1185">Reference proteome</keyword>
<evidence type="ECO:0000259" key="4">
    <source>
        <dbReference type="PROSITE" id="PS01124"/>
    </source>
</evidence>